<proteinExistence type="predicted"/>
<dbReference type="Proteomes" id="UP000295117">
    <property type="component" value="Unassembled WGS sequence"/>
</dbReference>
<dbReference type="NCBIfam" id="TIGR03618">
    <property type="entry name" value="Rv1155_F420"/>
    <property type="match status" value="1"/>
</dbReference>
<dbReference type="OrthoDB" id="162914at2"/>
<dbReference type="AlphaFoldDB" id="A0A4R8S9P4"/>
<organism evidence="4 8">
    <name type="scientific">Mycobacteroides salmoniphilum</name>
    <dbReference type="NCBI Taxonomy" id="404941"/>
    <lineage>
        <taxon>Bacteria</taxon>
        <taxon>Bacillati</taxon>
        <taxon>Actinomycetota</taxon>
        <taxon>Actinomycetes</taxon>
        <taxon>Mycobacteriales</taxon>
        <taxon>Mycobacteriaceae</taxon>
        <taxon>Mycobacteroides</taxon>
    </lineage>
</organism>
<dbReference type="Proteomes" id="UP000295685">
    <property type="component" value="Unassembled WGS sequence"/>
</dbReference>
<evidence type="ECO:0000313" key="8">
    <source>
        <dbReference type="Proteomes" id="UP000295685"/>
    </source>
</evidence>
<sequence>MELHDTARALIGAGADATLVTINPDGTPQVSVVWVALQSTPEGDELVAAHLSGNYKKLRNIRRDPHVALTILTPSQPGQQRQYLSVTGSARVVEGGAPELLKQLATALLGSDEHFPPPNSPEGFLTRVRIESVGGQGPWAPQP</sequence>
<feature type="domain" description="Pyridoxamine 5'-phosphate oxidase N-terminal" evidence="2">
    <location>
        <begin position="7"/>
        <end position="104"/>
    </location>
</feature>
<dbReference type="EMBL" id="PECK01000012">
    <property type="protein sequence ID" value="TDZ89997.1"/>
    <property type="molecule type" value="Genomic_DNA"/>
</dbReference>
<dbReference type="InterPro" id="IPR012349">
    <property type="entry name" value="Split_barrel_FMN-bd"/>
</dbReference>
<dbReference type="PANTHER" id="PTHR35176">
    <property type="entry name" value="HEME OXYGENASE HI_0854-RELATED"/>
    <property type="match status" value="1"/>
</dbReference>
<dbReference type="GO" id="GO:0005829">
    <property type="term" value="C:cytosol"/>
    <property type="evidence" value="ECO:0007669"/>
    <property type="project" value="TreeGrafter"/>
</dbReference>
<evidence type="ECO:0000313" key="4">
    <source>
        <dbReference type="EMBL" id="TDZ89997.1"/>
    </source>
</evidence>
<dbReference type="EMBL" id="PECH01000004">
    <property type="protein sequence ID" value="TDZ85811.1"/>
    <property type="molecule type" value="Genomic_DNA"/>
</dbReference>
<dbReference type="InterPro" id="IPR011576">
    <property type="entry name" value="Pyridox_Oxase_N"/>
</dbReference>
<keyword evidence="1" id="KW-0560">Oxidoreductase</keyword>
<comment type="caution">
    <text evidence="4">The sequence shown here is derived from an EMBL/GenBank/DDBJ whole genome shotgun (WGS) entry which is preliminary data.</text>
</comment>
<gene>
    <name evidence="5" type="ORF">CCUG60883_04642</name>
    <name evidence="4" type="ORF">CCUG60885_04639</name>
    <name evidence="3" type="ORF">DE4585_01130</name>
</gene>
<dbReference type="GO" id="GO:0016627">
    <property type="term" value="F:oxidoreductase activity, acting on the CH-CH group of donors"/>
    <property type="evidence" value="ECO:0007669"/>
    <property type="project" value="TreeGrafter"/>
</dbReference>
<accession>A0A4R8S9P4</accession>
<dbReference type="Pfam" id="PF01243">
    <property type="entry name" value="PNPOx_N"/>
    <property type="match status" value="1"/>
</dbReference>
<dbReference type="PANTHER" id="PTHR35176:SF6">
    <property type="entry name" value="HEME OXYGENASE HI_0854-RELATED"/>
    <property type="match status" value="1"/>
</dbReference>
<dbReference type="InterPro" id="IPR052019">
    <property type="entry name" value="F420H2_bilvrd_red/Heme_oxyg"/>
</dbReference>
<name>A0A4R8S9P4_9MYCO</name>
<dbReference type="InterPro" id="IPR019920">
    <property type="entry name" value="F420-binding_dom_put"/>
</dbReference>
<keyword evidence="6" id="KW-1185">Reference proteome</keyword>
<dbReference type="RefSeq" id="WP_134070131.1">
    <property type="nucleotide sequence ID" value="NZ_PECH01000004.1"/>
</dbReference>
<protein>
    <submittedName>
        <fullName evidence="4">Pyridoxamine 5'-phosphate oxidase</fullName>
    </submittedName>
</protein>
<reference evidence="6 7" key="1">
    <citation type="journal article" date="2019" name="Sci. Rep.">
        <title>Extended insight into the Mycobacterium chelonae-abscessus complex through whole genome sequencing of Mycobacterium salmoniphilum outbreak and Mycobacterium salmoniphilum-like strains.</title>
        <authorList>
            <person name="Behra P.R.K."/>
            <person name="Das S."/>
            <person name="Pettersson B.M.F."/>
            <person name="Shirreff L."/>
            <person name="DuCote T."/>
            <person name="Jacobsson K.G."/>
            <person name="Ennis D.G."/>
            <person name="Kirsebom L.A."/>
        </authorList>
    </citation>
    <scope>NUCLEOTIDE SEQUENCE [LARGE SCALE GENOMIC DNA]</scope>
    <source>
        <strain evidence="5 6">CCUG 60883</strain>
        <strain evidence="4 8">CCUG 60885</strain>
        <strain evidence="3 7">DE 4585</strain>
    </source>
</reference>
<evidence type="ECO:0000259" key="2">
    <source>
        <dbReference type="Pfam" id="PF01243"/>
    </source>
</evidence>
<dbReference type="EMBL" id="PECM01000015">
    <property type="protein sequence ID" value="TDZ99962.1"/>
    <property type="molecule type" value="Genomic_DNA"/>
</dbReference>
<evidence type="ECO:0000313" key="7">
    <source>
        <dbReference type="Proteomes" id="UP000295117"/>
    </source>
</evidence>
<evidence type="ECO:0000313" key="6">
    <source>
        <dbReference type="Proteomes" id="UP000294844"/>
    </source>
</evidence>
<dbReference type="GO" id="GO:0070967">
    <property type="term" value="F:coenzyme F420 binding"/>
    <property type="evidence" value="ECO:0007669"/>
    <property type="project" value="TreeGrafter"/>
</dbReference>
<dbReference type="SUPFAM" id="SSF50475">
    <property type="entry name" value="FMN-binding split barrel"/>
    <property type="match status" value="1"/>
</dbReference>
<dbReference type="Proteomes" id="UP000294844">
    <property type="component" value="Unassembled WGS sequence"/>
</dbReference>
<evidence type="ECO:0000313" key="5">
    <source>
        <dbReference type="EMBL" id="TDZ99962.1"/>
    </source>
</evidence>
<evidence type="ECO:0000256" key="1">
    <source>
        <dbReference type="ARBA" id="ARBA00023002"/>
    </source>
</evidence>
<dbReference type="Gene3D" id="2.30.110.10">
    <property type="entry name" value="Electron Transport, Fmn-binding Protein, Chain A"/>
    <property type="match status" value="1"/>
</dbReference>
<evidence type="ECO:0000313" key="3">
    <source>
        <dbReference type="EMBL" id="TDZ85811.1"/>
    </source>
</evidence>